<sequence length="109" mass="12306">MKISNIPFCTTDWSALQPTEHPGVSGKALWRTLQAGDIRVRLVEYTPRYMADHWCSRGHILLVLEGTLLTELKDGRRFELGPMMSYQVADDDGAHRSSTETGARLFIVD</sequence>
<dbReference type="EMBL" id="VIFM01000140">
    <property type="protein sequence ID" value="TQF12419.1"/>
    <property type="molecule type" value="Genomic_DNA"/>
</dbReference>
<dbReference type="SUPFAM" id="SSF51182">
    <property type="entry name" value="RmlC-like cupins"/>
    <property type="match status" value="1"/>
</dbReference>
<dbReference type="Proteomes" id="UP000315369">
    <property type="component" value="Unassembled WGS sequence"/>
</dbReference>
<evidence type="ECO:0000313" key="2">
    <source>
        <dbReference type="Proteomes" id="UP000315369"/>
    </source>
</evidence>
<dbReference type="AlphaFoldDB" id="A0A540WTR8"/>
<evidence type="ECO:0008006" key="3">
    <source>
        <dbReference type="Google" id="ProtNLM"/>
    </source>
</evidence>
<keyword evidence="2" id="KW-1185">Reference proteome</keyword>
<dbReference type="Gene3D" id="2.60.120.10">
    <property type="entry name" value="Jelly Rolls"/>
    <property type="match status" value="1"/>
</dbReference>
<name>A0A540WTR8_9BACT</name>
<reference evidence="1 2" key="1">
    <citation type="submission" date="2019-06" db="EMBL/GenBank/DDBJ databases">
        <authorList>
            <person name="Livingstone P."/>
            <person name="Whitworth D."/>
        </authorList>
    </citation>
    <scope>NUCLEOTIDE SEQUENCE [LARGE SCALE GENOMIC DNA]</scope>
    <source>
        <strain evidence="1 2">AM401</strain>
    </source>
</reference>
<evidence type="ECO:0000313" key="1">
    <source>
        <dbReference type="EMBL" id="TQF12419.1"/>
    </source>
</evidence>
<organism evidence="1 2">
    <name type="scientific">Myxococcus llanfairpwllgwyngyllgogerychwyrndrobwllllantysiliogogogochensis</name>
    <dbReference type="NCBI Taxonomy" id="2590453"/>
    <lineage>
        <taxon>Bacteria</taxon>
        <taxon>Pseudomonadati</taxon>
        <taxon>Myxococcota</taxon>
        <taxon>Myxococcia</taxon>
        <taxon>Myxococcales</taxon>
        <taxon>Cystobacterineae</taxon>
        <taxon>Myxococcaceae</taxon>
        <taxon>Myxococcus</taxon>
    </lineage>
</organism>
<comment type="caution">
    <text evidence="1">The sequence shown here is derived from an EMBL/GenBank/DDBJ whole genome shotgun (WGS) entry which is preliminary data.</text>
</comment>
<dbReference type="InterPro" id="IPR047713">
    <property type="entry name" value="DHCW_cupin"/>
</dbReference>
<accession>A0A540WTR8</accession>
<dbReference type="NCBIfam" id="NF038084">
    <property type="entry name" value="DHCW_cupin"/>
    <property type="match status" value="1"/>
</dbReference>
<proteinExistence type="predicted"/>
<dbReference type="InterPro" id="IPR014710">
    <property type="entry name" value="RmlC-like_jellyroll"/>
</dbReference>
<protein>
    <recommendedName>
        <fullName evidence="3">DHCW motif cupin fold protein</fullName>
    </recommendedName>
</protein>
<gene>
    <name evidence="1" type="ORF">FJV41_29210</name>
</gene>
<dbReference type="OrthoDB" id="9794443at2"/>
<dbReference type="InterPro" id="IPR011051">
    <property type="entry name" value="RmlC_Cupin_sf"/>
</dbReference>